<dbReference type="InterPro" id="IPR035892">
    <property type="entry name" value="C2_domain_sf"/>
</dbReference>
<dbReference type="EMBL" id="LGTL01000017">
    <property type="protein sequence ID" value="KPA77380.1"/>
    <property type="molecule type" value="Genomic_DNA"/>
</dbReference>
<dbReference type="AlphaFoldDB" id="A0A0M9FW97"/>
<dbReference type="OMA" id="YKRLHAP"/>
<evidence type="ECO:0000313" key="4">
    <source>
        <dbReference type="Proteomes" id="UP000037923"/>
    </source>
</evidence>
<feature type="region of interest" description="Disordered" evidence="1">
    <location>
        <begin position="576"/>
        <end position="726"/>
    </location>
</feature>
<dbReference type="OrthoDB" id="265720at2759"/>
<dbReference type="CDD" id="cd00030">
    <property type="entry name" value="C2"/>
    <property type="match status" value="2"/>
</dbReference>
<sequence length="726" mass="81239">MSLFGEPLPFEDETAASLIRRTGYPPEGTYNQMPEVYLCPCCSEFNKQQERERLLREARDAKEAERRRLMQLDVFDERARPLPSGDSRRKAYRRIVEDEEPVDTAPSVPPPPPTLDELRRAKRDQNVPKLVVTVHHGRNISAEAEDPVSVIVRCGAFEGQTAKVPRGTEVLTPWEELFEFPYMNPNEPLEVLVVNDALPQSNDQLVGGVVIPSGDLHDRERGDQEPVPVMPEESMHNGYGTCKEGPLGTIVASWYVRDGDEKMDETAMEKQTLATPLACTFVAHRLFQYTDHGAEPYSGGVLCVLRDTDDNCSESVLYTPGPNAEPSLSPYHTKEGYHYLPENPSQMMQLNTEKKLGHILVCVPKQEEAAGDEEEELLVIGAVPLDFERLYNKGSAVLLIESKSKDDALWGEISIEWANTPLDEEKPHPALLEVQKESLFVTVVRGLNLVRADGEPVENGYVTVAAGELEGATVEAPAVEDEDDNHVINWNQEVRFIEVDPTQRELEVQAFEKERLISVGTCTLSPDDEGVVIIQMHRADDQNEGAGEIVVSYKRLHAPRAGEEGDALARAADLAHDKGGHDEEDEEDQEREEVAREGGYGASDADHHADEEDEENDEQKEGRAEAEEPAPADVEPVVEHPMVIDREDHAEDEEREDDERMQEDEHAEDGEREDDERAQEDEEDQGEDNADHDDREDDGEEGNDADHDDHEHDGEEGNDADNADHD</sequence>
<comment type="caution">
    <text evidence="3">The sequence shown here is derived from an EMBL/GenBank/DDBJ whole genome shotgun (WGS) entry which is preliminary data.</text>
</comment>
<dbReference type="Proteomes" id="UP000037923">
    <property type="component" value="Unassembled WGS sequence"/>
</dbReference>
<feature type="domain" description="C2" evidence="2">
    <location>
        <begin position="109"/>
        <end position="226"/>
    </location>
</feature>
<keyword evidence="4" id="KW-1185">Reference proteome</keyword>
<protein>
    <recommendedName>
        <fullName evidence="2">C2 domain-containing protein</fullName>
    </recommendedName>
</protein>
<evidence type="ECO:0000256" key="1">
    <source>
        <dbReference type="SAM" id="MobiDB-lite"/>
    </source>
</evidence>
<proteinExistence type="predicted"/>
<accession>A0A0M9FW97</accession>
<dbReference type="SUPFAM" id="SSF49562">
    <property type="entry name" value="C2 domain (Calcium/lipid-binding domain, CaLB)"/>
    <property type="match status" value="1"/>
</dbReference>
<reference evidence="3 4" key="1">
    <citation type="submission" date="2015-07" db="EMBL/GenBank/DDBJ databases">
        <title>High-quality genome of monoxenous trypanosomatid Leptomonas pyrrhocoris.</title>
        <authorList>
            <person name="Flegontov P."/>
            <person name="Butenko A."/>
            <person name="Firsov S."/>
            <person name="Vlcek C."/>
            <person name="Logacheva M.D."/>
            <person name="Field M."/>
            <person name="Filatov D."/>
            <person name="Flegontova O."/>
            <person name="Gerasimov E."/>
            <person name="Jackson A.P."/>
            <person name="Kelly S."/>
            <person name="Opperdoes F."/>
            <person name="O'Reilly A."/>
            <person name="Votypka J."/>
            <person name="Yurchenko V."/>
            <person name="Lukes J."/>
        </authorList>
    </citation>
    <scope>NUCLEOTIDE SEQUENCE [LARGE SCALE GENOMIC DNA]</scope>
    <source>
        <strain evidence="3">H10</strain>
    </source>
</reference>
<organism evidence="3 4">
    <name type="scientific">Leptomonas pyrrhocoris</name>
    <name type="common">Firebug parasite</name>
    <dbReference type="NCBI Taxonomy" id="157538"/>
    <lineage>
        <taxon>Eukaryota</taxon>
        <taxon>Discoba</taxon>
        <taxon>Euglenozoa</taxon>
        <taxon>Kinetoplastea</taxon>
        <taxon>Metakinetoplastina</taxon>
        <taxon>Trypanosomatida</taxon>
        <taxon>Trypanosomatidae</taxon>
        <taxon>Leishmaniinae</taxon>
        <taxon>Leptomonas</taxon>
    </lineage>
</organism>
<feature type="compositionally biased region" description="Acidic residues" evidence="1">
    <location>
        <begin position="716"/>
        <end position="726"/>
    </location>
</feature>
<dbReference type="PROSITE" id="PS50004">
    <property type="entry name" value="C2"/>
    <property type="match status" value="1"/>
</dbReference>
<feature type="compositionally biased region" description="Acidic residues" evidence="1">
    <location>
        <begin position="582"/>
        <end position="591"/>
    </location>
</feature>
<dbReference type="Pfam" id="PF00168">
    <property type="entry name" value="C2"/>
    <property type="match status" value="1"/>
</dbReference>
<evidence type="ECO:0000313" key="3">
    <source>
        <dbReference type="EMBL" id="KPA77380.1"/>
    </source>
</evidence>
<feature type="non-terminal residue" evidence="3">
    <location>
        <position position="726"/>
    </location>
</feature>
<name>A0A0M9FW97_LEPPY</name>
<dbReference type="GeneID" id="26907530"/>
<evidence type="ECO:0000259" key="2">
    <source>
        <dbReference type="PROSITE" id="PS50004"/>
    </source>
</evidence>
<feature type="compositionally biased region" description="Basic and acidic residues" evidence="1">
    <location>
        <begin position="704"/>
        <end position="715"/>
    </location>
</feature>
<dbReference type="RefSeq" id="XP_015655819.1">
    <property type="nucleotide sequence ID" value="XM_015805813.1"/>
</dbReference>
<feature type="compositionally biased region" description="Acidic residues" evidence="1">
    <location>
        <begin position="650"/>
        <end position="703"/>
    </location>
</feature>
<dbReference type="Gene3D" id="2.60.40.150">
    <property type="entry name" value="C2 domain"/>
    <property type="match status" value="1"/>
</dbReference>
<gene>
    <name evidence="3" type="ORF">ABB37_07244</name>
</gene>
<dbReference type="VEuPathDB" id="TriTrypDB:LpyrH10_17_1760"/>
<dbReference type="InterPro" id="IPR000008">
    <property type="entry name" value="C2_dom"/>
</dbReference>